<name>A0AAX3FRM6_9PSED</name>
<proteinExistence type="predicted"/>
<keyword evidence="1" id="KW-0732">Signal</keyword>
<sequence>MPSNNANNTVNRYKPLLKPCWSKSPVLGSLFLLLLLSGCASTPNTFTPPSPVPLPASLLVECYAPAIPSTMTYGDSLILNEQLLSVLERCNHQIRGIRQLEAYRLSPEHVSISSLNKSR</sequence>
<accession>A0AAX3FRM6</accession>
<evidence type="ECO:0008006" key="4">
    <source>
        <dbReference type="Google" id="ProtNLM"/>
    </source>
</evidence>
<feature type="signal peptide" evidence="1">
    <location>
        <begin position="1"/>
        <end position="42"/>
    </location>
</feature>
<dbReference type="InterPro" id="IPR058979">
    <property type="entry name" value="LysC-like"/>
</dbReference>
<feature type="chain" id="PRO_5043432883" description="Peptidase" evidence="1">
    <location>
        <begin position="43"/>
        <end position="119"/>
    </location>
</feature>
<dbReference type="Proteomes" id="UP000277437">
    <property type="component" value="Chromosome"/>
</dbReference>
<reference evidence="2 3" key="1">
    <citation type="submission" date="2018-12" db="EMBL/GenBank/DDBJ databases">
        <authorList>
            <consortium name="Pathogen Informatics"/>
        </authorList>
    </citation>
    <scope>NUCLEOTIDE SEQUENCE [LARGE SCALE GENOMIC DNA]</scope>
    <source>
        <strain evidence="2 3">NCTC7357</strain>
    </source>
</reference>
<protein>
    <recommendedName>
        <fullName evidence="4">Peptidase</fullName>
    </recommendedName>
</protein>
<evidence type="ECO:0000313" key="2">
    <source>
        <dbReference type="EMBL" id="VEF72734.1"/>
    </source>
</evidence>
<gene>
    <name evidence="2" type="ORF">NCTC7357_00970</name>
</gene>
<dbReference type="EMBL" id="LR134334">
    <property type="protein sequence ID" value="VEF72734.1"/>
    <property type="molecule type" value="Genomic_DNA"/>
</dbReference>
<organism evidence="2 3">
    <name type="scientific">Pseudomonas chlororaphis</name>
    <dbReference type="NCBI Taxonomy" id="587753"/>
    <lineage>
        <taxon>Bacteria</taxon>
        <taxon>Pseudomonadati</taxon>
        <taxon>Pseudomonadota</taxon>
        <taxon>Gammaproteobacteria</taxon>
        <taxon>Pseudomonadales</taxon>
        <taxon>Pseudomonadaceae</taxon>
        <taxon>Pseudomonas</taxon>
    </lineage>
</organism>
<dbReference type="AlphaFoldDB" id="A0AAX3FRM6"/>
<evidence type="ECO:0000256" key="1">
    <source>
        <dbReference type="SAM" id="SignalP"/>
    </source>
</evidence>
<evidence type="ECO:0000313" key="3">
    <source>
        <dbReference type="Proteomes" id="UP000277437"/>
    </source>
</evidence>
<dbReference type="Pfam" id="PF23793">
    <property type="entry name" value="LysC"/>
    <property type="match status" value="1"/>
</dbReference>